<evidence type="ECO:0000256" key="5">
    <source>
        <dbReference type="ARBA" id="ARBA00022764"/>
    </source>
</evidence>
<evidence type="ECO:0000313" key="7">
    <source>
        <dbReference type="EMBL" id="CAG7651214.1"/>
    </source>
</evidence>
<dbReference type="EMBL" id="CAJVAS010000058">
    <property type="protein sequence ID" value="CAG7651214.1"/>
    <property type="molecule type" value="Genomic_DNA"/>
</dbReference>
<dbReference type="InterPro" id="IPR050490">
    <property type="entry name" value="Bact_solute-bd_prot1"/>
</dbReference>
<evidence type="ECO:0000256" key="3">
    <source>
        <dbReference type="ARBA" id="ARBA00022448"/>
    </source>
</evidence>
<evidence type="ECO:0008006" key="9">
    <source>
        <dbReference type="Google" id="ProtNLM"/>
    </source>
</evidence>
<comment type="caution">
    <text evidence="7">The sequence shown here is derived from an EMBL/GenBank/DDBJ whole genome shotgun (WGS) entry which is preliminary data.</text>
</comment>
<feature type="chain" id="PRO_5037778245" description="Sugar ABC transporter substrate-binding protein" evidence="6">
    <location>
        <begin position="26"/>
        <end position="432"/>
    </location>
</feature>
<evidence type="ECO:0000256" key="2">
    <source>
        <dbReference type="ARBA" id="ARBA00008520"/>
    </source>
</evidence>
<feature type="signal peptide" evidence="6">
    <location>
        <begin position="1"/>
        <end position="25"/>
    </location>
</feature>
<gene>
    <name evidence="7" type="ORF">PAESOLCIP111_06270</name>
</gene>
<proteinExistence type="inferred from homology"/>
<evidence type="ECO:0000256" key="4">
    <source>
        <dbReference type="ARBA" id="ARBA00022729"/>
    </source>
</evidence>
<sequence>MNKKMKSTIMSVVAAALAFSLTACAGSGAGSEAGKNNAGAKKAVTLDYLWFTDGIEGDVMKGIIADYEKQNPSVKINLVEVAFKDLTTKLKTMISGGKPPALARMTDTGVFANQALDLTPYVGSADSFTSQFIDSIKPYYVMDNKIIAAPMDVTANGILYNKTLFAKAGVKVPTSKDNVWTWDEFTAALKQVVDKGGAKYGLVWDFTPHRWSTMLYQFGGSMISAGGKKAAINSPEGVQALDYFVKLHKDGLIPQSIWLGSENPNNLFRSGTVAVHMAGNWMLSNYKDINNFEWGVTYMPKQKIRSSVPGGKYVMAFKGSGVEKETVDFIKYLTSKEVNAKFNKESLFISPRKDNAKLDYAFGKEMFEVFADELANTTPLAAGDWSRQDIVPKFSTDLKNNIVDAIAGKTTSKDALDKTAKVIDKAIADQAK</sequence>
<dbReference type="PANTHER" id="PTHR43649:SF31">
    <property type="entry name" value="SN-GLYCEROL-3-PHOSPHATE-BINDING PERIPLASMIC PROTEIN UGPB"/>
    <property type="match status" value="1"/>
</dbReference>
<keyword evidence="8" id="KW-1185">Reference proteome</keyword>
<dbReference type="Pfam" id="PF13416">
    <property type="entry name" value="SBP_bac_8"/>
    <property type="match status" value="1"/>
</dbReference>
<dbReference type="PROSITE" id="PS01037">
    <property type="entry name" value="SBP_BACTERIAL_1"/>
    <property type="match status" value="1"/>
</dbReference>
<keyword evidence="3" id="KW-0813">Transport</keyword>
<dbReference type="PROSITE" id="PS51257">
    <property type="entry name" value="PROKAR_LIPOPROTEIN"/>
    <property type="match status" value="1"/>
</dbReference>
<name>A0A916KAP3_9BACL</name>
<dbReference type="GO" id="GO:0055085">
    <property type="term" value="P:transmembrane transport"/>
    <property type="evidence" value="ECO:0007669"/>
    <property type="project" value="InterPro"/>
</dbReference>
<reference evidence="7" key="1">
    <citation type="submission" date="2021-06" db="EMBL/GenBank/DDBJ databases">
        <authorList>
            <person name="Criscuolo A."/>
        </authorList>
    </citation>
    <scope>NUCLEOTIDE SEQUENCE</scope>
    <source>
        <strain evidence="7">CIP111600</strain>
    </source>
</reference>
<comment type="subcellular location">
    <subcellularLocation>
        <location evidence="1">Cell envelope</location>
    </subcellularLocation>
</comment>
<dbReference type="RefSeq" id="WP_218095931.1">
    <property type="nucleotide sequence ID" value="NZ_CAJVAS010000058.1"/>
</dbReference>
<dbReference type="CDD" id="cd13585">
    <property type="entry name" value="PBP2_TMBP_like"/>
    <property type="match status" value="1"/>
</dbReference>
<dbReference type="InterPro" id="IPR006059">
    <property type="entry name" value="SBP"/>
</dbReference>
<dbReference type="InterPro" id="IPR006061">
    <property type="entry name" value="SBP_1_CS"/>
</dbReference>
<accession>A0A916KAP3</accession>
<keyword evidence="4 6" id="KW-0732">Signal</keyword>
<dbReference type="Proteomes" id="UP000693672">
    <property type="component" value="Unassembled WGS sequence"/>
</dbReference>
<protein>
    <recommendedName>
        <fullName evidence="9">Sugar ABC transporter substrate-binding protein</fullName>
    </recommendedName>
</protein>
<evidence type="ECO:0000256" key="6">
    <source>
        <dbReference type="SAM" id="SignalP"/>
    </source>
</evidence>
<comment type="similarity">
    <text evidence="2">Belongs to the bacterial solute-binding protein 1 family.</text>
</comment>
<evidence type="ECO:0000313" key="8">
    <source>
        <dbReference type="Proteomes" id="UP000693672"/>
    </source>
</evidence>
<evidence type="ECO:0000256" key="1">
    <source>
        <dbReference type="ARBA" id="ARBA00004196"/>
    </source>
</evidence>
<organism evidence="7 8">
    <name type="scientific">Paenibacillus solanacearum</name>
    <dbReference type="NCBI Taxonomy" id="2048548"/>
    <lineage>
        <taxon>Bacteria</taxon>
        <taxon>Bacillati</taxon>
        <taxon>Bacillota</taxon>
        <taxon>Bacilli</taxon>
        <taxon>Bacillales</taxon>
        <taxon>Paenibacillaceae</taxon>
        <taxon>Paenibacillus</taxon>
    </lineage>
</organism>
<dbReference type="AlphaFoldDB" id="A0A916KAP3"/>
<dbReference type="PANTHER" id="PTHR43649">
    <property type="entry name" value="ARABINOSE-BINDING PROTEIN-RELATED"/>
    <property type="match status" value="1"/>
</dbReference>
<keyword evidence="5" id="KW-0574">Periplasm</keyword>
<dbReference type="GO" id="GO:0030313">
    <property type="term" value="C:cell envelope"/>
    <property type="evidence" value="ECO:0007669"/>
    <property type="project" value="UniProtKB-SubCell"/>
</dbReference>